<reference evidence="8" key="1">
    <citation type="submission" date="2021-01" db="EMBL/GenBank/DDBJ databases">
        <authorList>
            <person name="Corre E."/>
            <person name="Pelletier E."/>
            <person name="Niang G."/>
            <person name="Scheremetjew M."/>
            <person name="Finn R."/>
            <person name="Kale V."/>
            <person name="Holt S."/>
            <person name="Cochrane G."/>
            <person name="Meng A."/>
            <person name="Brown T."/>
            <person name="Cohen L."/>
        </authorList>
    </citation>
    <scope>NUCLEOTIDE SEQUENCE</scope>
    <source>
        <strain evidence="8">CCMP1510</strain>
    </source>
</reference>
<evidence type="ECO:0008006" key="9">
    <source>
        <dbReference type="Google" id="ProtNLM"/>
    </source>
</evidence>
<feature type="region of interest" description="Disordered" evidence="4">
    <location>
        <begin position="116"/>
        <end position="147"/>
    </location>
</feature>
<dbReference type="Gene3D" id="2.60.120.650">
    <property type="entry name" value="Cupin"/>
    <property type="match status" value="1"/>
</dbReference>
<evidence type="ECO:0000259" key="7">
    <source>
        <dbReference type="PROSITE" id="PS51184"/>
    </source>
</evidence>
<dbReference type="Pfam" id="PF02008">
    <property type="entry name" value="zf-CXXC"/>
    <property type="match status" value="1"/>
</dbReference>
<keyword evidence="1" id="KW-0479">Metal-binding</keyword>
<dbReference type="SMART" id="SM00545">
    <property type="entry name" value="JmjN"/>
    <property type="match status" value="1"/>
</dbReference>
<dbReference type="GO" id="GO:0032454">
    <property type="term" value="F:histone H3K9 demethylase activity"/>
    <property type="evidence" value="ECO:0007669"/>
    <property type="project" value="TreeGrafter"/>
</dbReference>
<dbReference type="InterPro" id="IPR003349">
    <property type="entry name" value="JmjN"/>
</dbReference>
<dbReference type="GO" id="GO:0051864">
    <property type="term" value="F:histone H3K36 demethylase activity"/>
    <property type="evidence" value="ECO:0007669"/>
    <property type="project" value="TreeGrafter"/>
</dbReference>
<dbReference type="Pfam" id="PF02375">
    <property type="entry name" value="JmjN"/>
    <property type="match status" value="1"/>
</dbReference>
<dbReference type="SMART" id="SM00558">
    <property type="entry name" value="JmjC"/>
    <property type="match status" value="1"/>
</dbReference>
<feature type="domain" description="JmjC" evidence="7">
    <location>
        <begin position="193"/>
        <end position="361"/>
    </location>
</feature>
<evidence type="ECO:0000259" key="6">
    <source>
        <dbReference type="PROSITE" id="PS51183"/>
    </source>
</evidence>
<dbReference type="EMBL" id="HBIJ01009925">
    <property type="protein sequence ID" value="CAE0366183.1"/>
    <property type="molecule type" value="Transcribed_RNA"/>
</dbReference>
<dbReference type="PANTHER" id="PTHR10694">
    <property type="entry name" value="LYSINE-SPECIFIC DEMETHYLASE"/>
    <property type="match status" value="1"/>
</dbReference>
<feature type="domain" description="JmjN" evidence="6">
    <location>
        <begin position="6"/>
        <end position="47"/>
    </location>
</feature>
<dbReference type="SUPFAM" id="SSF51197">
    <property type="entry name" value="Clavaminate synthase-like"/>
    <property type="match status" value="1"/>
</dbReference>
<keyword evidence="2" id="KW-0863">Zinc-finger</keyword>
<name>A0A7S3JYB3_9STRA</name>
<proteinExistence type="predicted"/>
<feature type="region of interest" description="Disordered" evidence="4">
    <location>
        <begin position="381"/>
        <end position="409"/>
    </location>
</feature>
<dbReference type="GO" id="GO:0005634">
    <property type="term" value="C:nucleus"/>
    <property type="evidence" value="ECO:0007669"/>
    <property type="project" value="TreeGrafter"/>
</dbReference>
<dbReference type="PROSITE" id="PS51058">
    <property type="entry name" value="ZF_CXXC"/>
    <property type="match status" value="1"/>
</dbReference>
<dbReference type="InterPro" id="IPR003347">
    <property type="entry name" value="JmjC_dom"/>
</dbReference>
<organism evidence="8">
    <name type="scientific">Aureoumbra lagunensis</name>
    <dbReference type="NCBI Taxonomy" id="44058"/>
    <lineage>
        <taxon>Eukaryota</taxon>
        <taxon>Sar</taxon>
        <taxon>Stramenopiles</taxon>
        <taxon>Ochrophyta</taxon>
        <taxon>Pelagophyceae</taxon>
        <taxon>Pelagomonadales</taxon>
        <taxon>Aureoumbra</taxon>
    </lineage>
</organism>
<dbReference type="AlphaFoldDB" id="A0A7S3JYB3"/>
<feature type="compositionally biased region" description="Basic and acidic residues" evidence="4">
    <location>
        <begin position="116"/>
        <end position="131"/>
    </location>
</feature>
<dbReference type="GO" id="GO:0008270">
    <property type="term" value="F:zinc ion binding"/>
    <property type="evidence" value="ECO:0007669"/>
    <property type="project" value="UniProtKB-KW"/>
</dbReference>
<dbReference type="GO" id="GO:0010468">
    <property type="term" value="P:regulation of gene expression"/>
    <property type="evidence" value="ECO:0007669"/>
    <property type="project" value="TreeGrafter"/>
</dbReference>
<dbReference type="InterPro" id="IPR002857">
    <property type="entry name" value="Znf_CXXC"/>
</dbReference>
<dbReference type="GO" id="GO:0000785">
    <property type="term" value="C:chromatin"/>
    <property type="evidence" value="ECO:0007669"/>
    <property type="project" value="TreeGrafter"/>
</dbReference>
<dbReference type="PROSITE" id="PS51183">
    <property type="entry name" value="JMJN"/>
    <property type="match status" value="1"/>
</dbReference>
<feature type="region of interest" description="Disordered" evidence="4">
    <location>
        <begin position="622"/>
        <end position="650"/>
    </location>
</feature>
<keyword evidence="3" id="KW-0862">Zinc</keyword>
<dbReference type="Pfam" id="PF02373">
    <property type="entry name" value="JmjC"/>
    <property type="match status" value="1"/>
</dbReference>
<protein>
    <recommendedName>
        <fullName evidence="9">[Histone H3]-trimethyl-L-lysine(9) demethylase</fullName>
    </recommendedName>
</protein>
<dbReference type="PANTHER" id="PTHR10694:SF7">
    <property type="entry name" value="[HISTONE H3]-TRIMETHYL-L-LYSINE(9) DEMETHYLASE"/>
    <property type="match status" value="1"/>
</dbReference>
<sequence length="773" mass="85664">MSRTTCPVYEPSLEEFRDMQGFLAKIEPEAALHGICKIRPPAGWWRPRAEIEALCNPNGPFGDLIIRSPTSQSVVSFSRGEYEVCHLVVGSKSIRELRTRAERDVSQSINQSLSKEKTCSSIHNGEDKEVDSMSPTTQSQRRSLRGNTCSVNERIARRFWQALSAEGSSTLYGADAPGVSVFQQYPLSVEESKSMCTEWFLDSLPTDPLRIALNRAGAQPIPGVTEPMLYVGSWRAQFAWHVEDVNLYSINLLHVGAPKAWYAVGQHDAERFAQFAKSRFPDAAHQCPNFLQHKMSVISPEILRAHGFHVTECIQEAGDIMLTFPAAYHCGFNHGFNVAESTNFASANWPKFARSVIPCTCRPDAVAIRLDEIAEAIETGDMEKVRPYPPGATTKKKRKSSSKAEDEAILESIPSVTNVSSIDNVYEEKDMNTTLPVADNSCIAQPQNLSPQMENMIVQDLSAALNTAANNHDEHKIMEKEIQSFCPTTTIVTNDEKANDDDDVVMNNLGITLPTNTTNHGAHDDRYIVQLCGSFGENDDKVIQQLSSLDPEDEKVMNQLPSLGVDDDAHDKVMEELQNLDHPLVSSMVSTNFQSTVPTLGPADTTHQVVITENFVENFVTPSKKKKSKHSYDDLSTMDQSDNDQPKKRRRRRARCGICPGCVAEECGVCRFCQDDVKKGGPGKLKKPCILRRCQALHGEKASPKVKSTNAPVNIADDNHVFFNREPIITPLSYSEADECQHHDDKLVGSTDSMNFLDAVDIIAIGSDCSPVF</sequence>
<feature type="domain" description="CXXC-type" evidence="5">
    <location>
        <begin position="649"/>
        <end position="695"/>
    </location>
</feature>
<evidence type="ECO:0000313" key="8">
    <source>
        <dbReference type="EMBL" id="CAE0366183.1"/>
    </source>
</evidence>
<gene>
    <name evidence="8" type="ORF">ALAG00032_LOCUS6927</name>
</gene>
<feature type="compositionally biased region" description="Polar residues" evidence="4">
    <location>
        <begin position="133"/>
        <end position="147"/>
    </location>
</feature>
<evidence type="ECO:0000256" key="1">
    <source>
        <dbReference type="ARBA" id="ARBA00022723"/>
    </source>
</evidence>
<evidence type="ECO:0000256" key="3">
    <source>
        <dbReference type="ARBA" id="ARBA00022833"/>
    </source>
</evidence>
<dbReference type="GO" id="GO:0003677">
    <property type="term" value="F:DNA binding"/>
    <property type="evidence" value="ECO:0007669"/>
    <property type="project" value="InterPro"/>
</dbReference>
<accession>A0A7S3JYB3</accession>
<evidence type="ECO:0000256" key="2">
    <source>
        <dbReference type="ARBA" id="ARBA00022771"/>
    </source>
</evidence>
<evidence type="ECO:0000259" key="5">
    <source>
        <dbReference type="PROSITE" id="PS51058"/>
    </source>
</evidence>
<evidence type="ECO:0000256" key="4">
    <source>
        <dbReference type="SAM" id="MobiDB-lite"/>
    </source>
</evidence>
<dbReference type="PROSITE" id="PS51184">
    <property type="entry name" value="JMJC"/>
    <property type="match status" value="1"/>
</dbReference>